<reference evidence="1 2" key="1">
    <citation type="submission" date="2018-08" db="EMBL/GenBank/DDBJ databases">
        <title>Genome sequencing of rice bacterial endophytes.</title>
        <authorList>
            <person name="Venturi V."/>
        </authorList>
    </citation>
    <scope>NUCLEOTIDE SEQUENCE [LARGE SCALE GENOMIC DNA]</scope>
    <source>
        <strain evidence="1 2">E1205</strain>
    </source>
</reference>
<accession>A0A397NR21</accession>
<comment type="caution">
    <text evidence="1">The sequence shown here is derived from an EMBL/GenBank/DDBJ whole genome shotgun (WGS) entry which is preliminary data.</text>
</comment>
<dbReference type="Proteomes" id="UP000265836">
    <property type="component" value="Unassembled WGS sequence"/>
</dbReference>
<evidence type="ECO:0000313" key="1">
    <source>
        <dbReference type="EMBL" id="RIA36104.1"/>
    </source>
</evidence>
<dbReference type="InterPro" id="IPR008792">
    <property type="entry name" value="PQQD"/>
</dbReference>
<gene>
    <name evidence="1" type="ORF">DFO61_0565</name>
</gene>
<dbReference type="Gene3D" id="1.10.10.1150">
    <property type="entry name" value="Coenzyme PQQ synthesis protein D (PqqD)"/>
    <property type="match status" value="1"/>
</dbReference>
<name>A0A397NR21_ECTOL</name>
<proteinExistence type="predicted"/>
<organism evidence="1 2">
    <name type="scientific">Ectopseudomonas oleovorans</name>
    <name type="common">Pseudomonas oleovorans</name>
    <dbReference type="NCBI Taxonomy" id="301"/>
    <lineage>
        <taxon>Bacteria</taxon>
        <taxon>Pseudomonadati</taxon>
        <taxon>Pseudomonadota</taxon>
        <taxon>Gammaproteobacteria</taxon>
        <taxon>Pseudomonadales</taxon>
        <taxon>Pseudomonadaceae</taxon>
        <taxon>Ectopseudomonas</taxon>
    </lineage>
</organism>
<dbReference type="InterPro" id="IPR041881">
    <property type="entry name" value="PqqD_sf"/>
</dbReference>
<dbReference type="Pfam" id="PF05402">
    <property type="entry name" value="PqqD"/>
    <property type="match status" value="1"/>
</dbReference>
<dbReference type="RefSeq" id="WP_119691410.1">
    <property type="nucleotide sequence ID" value="NZ_QXDA01000001.1"/>
</dbReference>
<sequence>MTDKPYTLMPSTVIAQSSPGVSAMMGEHLVMLSIEQGAYFDLNPTAKLIWESLVSPRTMHELCMIIHEEYEVSEQHCKDSVESFVLELYKENMVSLQNLTTQAIETSQA</sequence>
<protein>
    <submittedName>
        <fullName evidence="1">Coenzyme PQQ synthesis protein D (PqqD)</fullName>
    </submittedName>
</protein>
<dbReference type="AlphaFoldDB" id="A0A397NR21"/>
<dbReference type="EMBL" id="QXDA01000001">
    <property type="protein sequence ID" value="RIA36104.1"/>
    <property type="molecule type" value="Genomic_DNA"/>
</dbReference>
<evidence type="ECO:0000313" key="2">
    <source>
        <dbReference type="Proteomes" id="UP000265836"/>
    </source>
</evidence>